<keyword evidence="3" id="KW-1003">Cell membrane</keyword>
<feature type="transmembrane region" description="Helical" evidence="7">
    <location>
        <begin position="141"/>
        <end position="163"/>
    </location>
</feature>
<protein>
    <submittedName>
        <fullName evidence="9">Carbohydrate ABC transporter permease</fullName>
    </submittedName>
</protein>
<evidence type="ECO:0000256" key="3">
    <source>
        <dbReference type="ARBA" id="ARBA00022475"/>
    </source>
</evidence>
<feature type="transmembrane region" description="Helical" evidence="7">
    <location>
        <begin position="12"/>
        <end position="33"/>
    </location>
</feature>
<comment type="subcellular location">
    <subcellularLocation>
        <location evidence="1 7">Cell membrane</location>
        <topology evidence="1 7">Multi-pass membrane protein</topology>
    </subcellularLocation>
</comment>
<keyword evidence="4 7" id="KW-0812">Transmembrane</keyword>
<keyword evidence="5 7" id="KW-1133">Transmembrane helix</keyword>
<evidence type="ECO:0000259" key="8">
    <source>
        <dbReference type="PROSITE" id="PS50928"/>
    </source>
</evidence>
<keyword evidence="6 7" id="KW-0472">Membrane</keyword>
<keyword evidence="10" id="KW-1185">Reference proteome</keyword>
<dbReference type="KEGG" id="bhc:JFL75_00155"/>
<sequence length="278" mass="31091">MNRNQYQYIKNAFLYLLILFFLLITMYPIFWMLSGSLKTEMEFFSNVWGVAESPQFTNYANAWKRADFGRKFLNSVLTTGSFLCILIPINCCAGYALARVNFKGKKIIYTFLLLGIMMPAGVLAMPTFTTVNQMGLLNTRLGLVLVYAGQAISFGMFIMRSFFISLPKSLEEAARIDGCSRFRSFVSVILPLAVPGITTQIIFSGLANWNEYLRANLLIRSSELQTLPLGMASFANQDTIHYPEMFAALVMATLPVVIVYLLTQKTFVKGVTSGAVKG</sequence>
<dbReference type="PANTHER" id="PTHR43744">
    <property type="entry name" value="ABC TRANSPORTER PERMEASE PROTEIN MG189-RELATED-RELATED"/>
    <property type="match status" value="1"/>
</dbReference>
<dbReference type="PANTHER" id="PTHR43744:SF12">
    <property type="entry name" value="ABC TRANSPORTER PERMEASE PROTEIN MG189-RELATED"/>
    <property type="match status" value="1"/>
</dbReference>
<dbReference type="Gene3D" id="1.10.3720.10">
    <property type="entry name" value="MetI-like"/>
    <property type="match status" value="1"/>
</dbReference>
<evidence type="ECO:0000256" key="7">
    <source>
        <dbReference type="RuleBase" id="RU363032"/>
    </source>
</evidence>
<feature type="domain" description="ABC transmembrane type-1" evidence="8">
    <location>
        <begin position="72"/>
        <end position="263"/>
    </location>
</feature>
<evidence type="ECO:0000256" key="4">
    <source>
        <dbReference type="ARBA" id="ARBA00022692"/>
    </source>
</evidence>
<feature type="transmembrane region" description="Helical" evidence="7">
    <location>
        <begin position="245"/>
        <end position="263"/>
    </location>
</feature>
<feature type="transmembrane region" description="Helical" evidence="7">
    <location>
        <begin position="72"/>
        <end position="97"/>
    </location>
</feature>
<accession>A0A7T7XN27</accession>
<dbReference type="RefSeq" id="WP_215626673.1">
    <property type="nucleotide sequence ID" value="NZ_CP067089.2"/>
</dbReference>
<evidence type="ECO:0000313" key="10">
    <source>
        <dbReference type="Proteomes" id="UP000595917"/>
    </source>
</evidence>
<dbReference type="Proteomes" id="UP000595917">
    <property type="component" value="Chromosome"/>
</dbReference>
<evidence type="ECO:0000256" key="2">
    <source>
        <dbReference type="ARBA" id="ARBA00022448"/>
    </source>
</evidence>
<gene>
    <name evidence="9" type="ORF">JFL75_00155</name>
</gene>
<evidence type="ECO:0000313" key="9">
    <source>
        <dbReference type="EMBL" id="QQO09370.1"/>
    </source>
</evidence>
<evidence type="ECO:0000256" key="6">
    <source>
        <dbReference type="ARBA" id="ARBA00023136"/>
    </source>
</evidence>
<proteinExistence type="inferred from homology"/>
<comment type="similarity">
    <text evidence="7">Belongs to the binding-protein-dependent transport system permease family.</text>
</comment>
<evidence type="ECO:0000256" key="1">
    <source>
        <dbReference type="ARBA" id="ARBA00004651"/>
    </source>
</evidence>
<name>A0A7T7XN27_9SPIR</name>
<keyword evidence="2 7" id="KW-0813">Transport</keyword>
<dbReference type="CDD" id="cd06261">
    <property type="entry name" value="TM_PBP2"/>
    <property type="match status" value="1"/>
</dbReference>
<dbReference type="InterPro" id="IPR035906">
    <property type="entry name" value="MetI-like_sf"/>
</dbReference>
<dbReference type="InterPro" id="IPR000515">
    <property type="entry name" value="MetI-like"/>
</dbReference>
<reference evidence="9" key="1">
    <citation type="submission" date="2021-01" db="EMBL/GenBank/DDBJ databases">
        <title>Description of Breznakiella homolactica.</title>
        <authorList>
            <person name="Song Y."/>
            <person name="Brune A."/>
        </authorList>
    </citation>
    <scope>NUCLEOTIDE SEQUENCE</scope>
    <source>
        <strain evidence="9">RmG30</strain>
    </source>
</reference>
<organism evidence="9 10">
    <name type="scientific">Breznakiella homolactica</name>
    <dbReference type="NCBI Taxonomy" id="2798577"/>
    <lineage>
        <taxon>Bacteria</taxon>
        <taxon>Pseudomonadati</taxon>
        <taxon>Spirochaetota</taxon>
        <taxon>Spirochaetia</taxon>
        <taxon>Spirochaetales</taxon>
        <taxon>Breznakiellaceae</taxon>
        <taxon>Breznakiella</taxon>
    </lineage>
</organism>
<dbReference type="Pfam" id="PF00528">
    <property type="entry name" value="BPD_transp_1"/>
    <property type="match status" value="1"/>
</dbReference>
<dbReference type="EMBL" id="CP067089">
    <property type="protein sequence ID" value="QQO09370.1"/>
    <property type="molecule type" value="Genomic_DNA"/>
</dbReference>
<dbReference type="SUPFAM" id="SSF161098">
    <property type="entry name" value="MetI-like"/>
    <property type="match status" value="1"/>
</dbReference>
<dbReference type="GO" id="GO:0055085">
    <property type="term" value="P:transmembrane transport"/>
    <property type="evidence" value="ECO:0007669"/>
    <property type="project" value="InterPro"/>
</dbReference>
<evidence type="ECO:0000256" key="5">
    <source>
        <dbReference type="ARBA" id="ARBA00022989"/>
    </source>
</evidence>
<dbReference type="PROSITE" id="PS50928">
    <property type="entry name" value="ABC_TM1"/>
    <property type="match status" value="1"/>
</dbReference>
<feature type="transmembrane region" description="Helical" evidence="7">
    <location>
        <begin position="109"/>
        <end position="129"/>
    </location>
</feature>
<feature type="transmembrane region" description="Helical" evidence="7">
    <location>
        <begin position="184"/>
        <end position="203"/>
    </location>
</feature>
<dbReference type="GO" id="GO:0005886">
    <property type="term" value="C:plasma membrane"/>
    <property type="evidence" value="ECO:0007669"/>
    <property type="project" value="UniProtKB-SubCell"/>
</dbReference>
<dbReference type="AlphaFoldDB" id="A0A7T7XN27"/>